<feature type="transmembrane region" description="Helical" evidence="1">
    <location>
        <begin position="139"/>
        <end position="158"/>
    </location>
</feature>
<evidence type="ECO:0000313" key="3">
    <source>
        <dbReference type="Proteomes" id="UP001597104"/>
    </source>
</evidence>
<protein>
    <submittedName>
        <fullName evidence="2">Uncharacterized protein</fullName>
    </submittedName>
</protein>
<dbReference type="EMBL" id="JBHTIO010000001">
    <property type="protein sequence ID" value="MFD0896290.1"/>
    <property type="molecule type" value="Genomic_DNA"/>
</dbReference>
<keyword evidence="1" id="KW-0812">Transmembrane</keyword>
<feature type="transmembrane region" description="Helical" evidence="1">
    <location>
        <begin position="170"/>
        <end position="188"/>
    </location>
</feature>
<accession>A0ABW3E9H9</accession>
<comment type="caution">
    <text evidence="2">The sequence shown here is derived from an EMBL/GenBank/DDBJ whole genome shotgun (WGS) entry which is preliminary data.</text>
</comment>
<keyword evidence="3" id="KW-1185">Reference proteome</keyword>
<evidence type="ECO:0000256" key="1">
    <source>
        <dbReference type="SAM" id="Phobius"/>
    </source>
</evidence>
<feature type="transmembrane region" description="Helical" evidence="1">
    <location>
        <begin position="89"/>
        <end position="107"/>
    </location>
</feature>
<dbReference type="Proteomes" id="UP001597104">
    <property type="component" value="Unassembled WGS sequence"/>
</dbReference>
<sequence>MYFRAPFASLAKWGLTLLALVLGDLLANGLALLISRPAMMLIGITAFISVISSYRQEKAHRLFSYFVDPLIMMSMSTALVATWSVTFDYSSWALFMLSSSGLLLLGLNQDSHLLPVAYPLHLTVSLLLIYSLTLTQLTGANVVALAGLLGLITVILGYCLRPVIRLSTTLLLVSCVGSVGWFCTQYIVPGLTQAIPFK</sequence>
<keyword evidence="1" id="KW-0472">Membrane</keyword>
<proteinExistence type="predicted"/>
<reference evidence="3" key="1">
    <citation type="journal article" date="2019" name="Int. J. Syst. Evol. Microbiol.">
        <title>The Global Catalogue of Microorganisms (GCM) 10K type strain sequencing project: providing services to taxonomists for standard genome sequencing and annotation.</title>
        <authorList>
            <consortium name="The Broad Institute Genomics Platform"/>
            <consortium name="The Broad Institute Genome Sequencing Center for Infectious Disease"/>
            <person name="Wu L."/>
            <person name="Ma J."/>
        </authorList>
    </citation>
    <scope>NUCLEOTIDE SEQUENCE [LARGE SCALE GENOMIC DNA]</scope>
    <source>
        <strain evidence="3">CCM 8925</strain>
    </source>
</reference>
<feature type="transmembrane region" description="Helical" evidence="1">
    <location>
        <begin position="33"/>
        <end position="51"/>
    </location>
</feature>
<keyword evidence="1" id="KW-1133">Transmembrane helix</keyword>
<evidence type="ECO:0000313" key="2">
    <source>
        <dbReference type="EMBL" id="MFD0896290.1"/>
    </source>
</evidence>
<name>A0ABW3E9H9_9LACO</name>
<dbReference type="RefSeq" id="WP_137636728.1">
    <property type="nucleotide sequence ID" value="NZ_BJDN01000002.1"/>
</dbReference>
<organism evidence="2 3">
    <name type="scientific">Loigolactobacillus binensis</name>
    <dbReference type="NCBI Taxonomy" id="2559922"/>
    <lineage>
        <taxon>Bacteria</taxon>
        <taxon>Bacillati</taxon>
        <taxon>Bacillota</taxon>
        <taxon>Bacilli</taxon>
        <taxon>Lactobacillales</taxon>
        <taxon>Lactobacillaceae</taxon>
        <taxon>Loigolactobacillus</taxon>
    </lineage>
</organism>
<feature type="transmembrane region" description="Helical" evidence="1">
    <location>
        <begin position="63"/>
        <end position="83"/>
    </location>
</feature>
<gene>
    <name evidence="2" type="ORF">ACFQZ7_00850</name>
</gene>
<feature type="transmembrane region" description="Helical" evidence="1">
    <location>
        <begin position="114"/>
        <end position="133"/>
    </location>
</feature>